<accession>A0ABQ1UCJ3</accession>
<dbReference type="InterPro" id="IPR009050">
    <property type="entry name" value="Globin-like_sf"/>
</dbReference>
<evidence type="ECO:0000313" key="8">
    <source>
        <dbReference type="EMBL" id="GGF15853.1"/>
    </source>
</evidence>
<keyword evidence="6" id="KW-0411">Iron-sulfur</keyword>
<dbReference type="InterPro" id="IPR001486">
    <property type="entry name" value="Hemoglobin_trunc"/>
</dbReference>
<dbReference type="InterPro" id="IPR012292">
    <property type="entry name" value="Globin/Proto"/>
</dbReference>
<feature type="domain" description="Iron-binding zinc finger CDGSH type" evidence="7">
    <location>
        <begin position="31"/>
        <end position="65"/>
    </location>
</feature>
<dbReference type="PANTHER" id="PTHR46491">
    <property type="entry name" value="CDGSH IRON SULFUR DOMAIN PROTEIN HOMOLOG"/>
    <property type="match status" value="1"/>
</dbReference>
<protein>
    <recommendedName>
        <fullName evidence="7">Iron-binding zinc finger CDGSH type domain-containing protein</fullName>
    </recommendedName>
</protein>
<dbReference type="CDD" id="cd14775">
    <property type="entry name" value="TrHb2_O-like"/>
    <property type="match status" value="1"/>
</dbReference>
<dbReference type="RefSeq" id="WP_188487434.1">
    <property type="nucleotide sequence ID" value="NZ_BMCS01000001.1"/>
</dbReference>
<dbReference type="Proteomes" id="UP000632454">
    <property type="component" value="Unassembled WGS sequence"/>
</dbReference>
<name>A0ABQ1UCJ3_9NOCA</name>
<evidence type="ECO:0000313" key="9">
    <source>
        <dbReference type="Proteomes" id="UP000632454"/>
    </source>
</evidence>
<dbReference type="EMBL" id="BMCS01000001">
    <property type="protein sequence ID" value="GGF15853.1"/>
    <property type="molecule type" value="Genomic_DNA"/>
</dbReference>
<gene>
    <name evidence="8" type="ORF">GCM10007298_09860</name>
</gene>
<evidence type="ECO:0000256" key="5">
    <source>
        <dbReference type="ARBA" id="ARBA00023004"/>
    </source>
</evidence>
<evidence type="ECO:0000256" key="4">
    <source>
        <dbReference type="ARBA" id="ARBA00022723"/>
    </source>
</evidence>
<keyword evidence="3" id="KW-0001">2Fe-2S</keyword>
<feature type="domain" description="Iron-binding zinc finger CDGSH type" evidence="7">
    <location>
        <begin position="107"/>
        <end position="144"/>
    </location>
</feature>
<comment type="caution">
    <text evidence="8">The sequence shown here is derived from an EMBL/GenBank/DDBJ whole genome shotgun (WGS) entry which is preliminary data.</text>
</comment>
<dbReference type="InterPro" id="IPR042216">
    <property type="entry name" value="MitoNEET_CISD"/>
</dbReference>
<evidence type="ECO:0000256" key="1">
    <source>
        <dbReference type="ARBA" id="ARBA00022448"/>
    </source>
</evidence>
<dbReference type="Gene3D" id="1.10.490.10">
    <property type="entry name" value="Globins"/>
    <property type="match status" value="1"/>
</dbReference>
<reference evidence="9" key="1">
    <citation type="journal article" date="2019" name="Int. J. Syst. Evol. Microbiol.">
        <title>The Global Catalogue of Microorganisms (GCM) 10K type strain sequencing project: providing services to taxonomists for standard genome sequencing and annotation.</title>
        <authorList>
            <consortium name="The Broad Institute Genomics Platform"/>
            <consortium name="The Broad Institute Genome Sequencing Center for Infectious Disease"/>
            <person name="Wu L."/>
            <person name="Ma J."/>
        </authorList>
    </citation>
    <scope>NUCLEOTIDE SEQUENCE [LARGE SCALE GENOMIC DNA]</scope>
    <source>
        <strain evidence="9">CCM 7855</strain>
    </source>
</reference>
<dbReference type="Pfam" id="PF01152">
    <property type="entry name" value="Bac_globin"/>
    <property type="match status" value="1"/>
</dbReference>
<evidence type="ECO:0000259" key="7">
    <source>
        <dbReference type="SMART" id="SM00704"/>
    </source>
</evidence>
<proteinExistence type="predicted"/>
<sequence>MSPDDTTAQIHVSVDGPYLVTGDVEILDADGHPIRTRGPVTHLCRCGGSRNAPLCDATHGLKGFDGTETCGASGAGGGRRSPRSGDAACVRALVDGPLQLTGDIDVIGSDGLVHDTTGRRTLCRCGRSRTKPFCDGTHLEVGFRDPVPAGEGREPPTMYEWAGGVDALERLTARFYGDLLSEPDPILEPVFRGMDPGHPRHVAAWLGETFGGPPAFSREHGGYEHMVSKHRGLALTEIQRQRWVERMCATADLVGLPRDPDFRANFVGYLEWGTRIAVFNSAPGARVIEHAPVPQWGWGQSPPYTPQPWETGTLD</sequence>
<organism evidence="8 9">
    <name type="scientific">Williamsia phyllosphaerae</name>
    <dbReference type="NCBI Taxonomy" id="885042"/>
    <lineage>
        <taxon>Bacteria</taxon>
        <taxon>Bacillati</taxon>
        <taxon>Actinomycetota</taxon>
        <taxon>Actinomycetes</taxon>
        <taxon>Mycobacteriales</taxon>
        <taxon>Nocardiaceae</taxon>
        <taxon>Williamsia</taxon>
    </lineage>
</organism>
<keyword evidence="2" id="KW-0349">Heme</keyword>
<dbReference type="Gene3D" id="3.40.5.90">
    <property type="entry name" value="CDGSH iron-sulfur domain, mitoNEET-type"/>
    <property type="match status" value="2"/>
</dbReference>
<evidence type="ECO:0000256" key="2">
    <source>
        <dbReference type="ARBA" id="ARBA00022617"/>
    </source>
</evidence>
<keyword evidence="5" id="KW-0408">Iron</keyword>
<dbReference type="SUPFAM" id="SSF46458">
    <property type="entry name" value="Globin-like"/>
    <property type="match status" value="1"/>
</dbReference>
<dbReference type="InterPro" id="IPR018967">
    <property type="entry name" value="FeS-contain_CDGSH-typ"/>
</dbReference>
<dbReference type="PANTHER" id="PTHR46491:SF3">
    <property type="entry name" value="CDGSH IRON-SULFUR DOMAIN-CONTAINING PROTEIN 3, MITOCHONDRIAL"/>
    <property type="match status" value="1"/>
</dbReference>
<evidence type="ECO:0000256" key="3">
    <source>
        <dbReference type="ARBA" id="ARBA00022714"/>
    </source>
</evidence>
<keyword evidence="4" id="KW-0479">Metal-binding</keyword>
<dbReference type="InterPro" id="IPR052950">
    <property type="entry name" value="CISD"/>
</dbReference>
<dbReference type="Pfam" id="PF09360">
    <property type="entry name" value="zf-CDGSH"/>
    <property type="match status" value="2"/>
</dbReference>
<dbReference type="SMART" id="SM00704">
    <property type="entry name" value="ZnF_CDGSH"/>
    <property type="match status" value="2"/>
</dbReference>
<keyword evidence="9" id="KW-1185">Reference proteome</keyword>
<keyword evidence="1" id="KW-0813">Transport</keyword>
<evidence type="ECO:0000256" key="6">
    <source>
        <dbReference type="ARBA" id="ARBA00023014"/>
    </source>
</evidence>